<gene>
    <name evidence="1" type="ORF">NCTC13354_01837</name>
</gene>
<dbReference type="AlphaFoldDB" id="A0A3S4VHD2"/>
<dbReference type="KEGG" id="tbw:NCTC13354_01837"/>
<accession>A0A3S4VHD2</accession>
<proteinExistence type="predicted"/>
<keyword evidence="2" id="KW-1185">Reference proteome</keyword>
<reference evidence="1 2" key="1">
    <citation type="submission" date="2018-12" db="EMBL/GenBank/DDBJ databases">
        <authorList>
            <consortium name="Pathogen Informatics"/>
        </authorList>
    </citation>
    <scope>NUCLEOTIDE SEQUENCE [LARGE SCALE GENOMIC DNA]</scope>
    <source>
        <strain evidence="1 2">NCTC13354</strain>
    </source>
</reference>
<organism evidence="1 2">
    <name type="scientific">Trueperella bialowiezensis</name>
    <dbReference type="NCBI Taxonomy" id="312285"/>
    <lineage>
        <taxon>Bacteria</taxon>
        <taxon>Bacillati</taxon>
        <taxon>Actinomycetota</taxon>
        <taxon>Actinomycetes</taxon>
        <taxon>Actinomycetales</taxon>
        <taxon>Actinomycetaceae</taxon>
        <taxon>Trueperella</taxon>
    </lineage>
</organism>
<sequence>MIAVLFGGPTLYTLHTLISKKSTGTWDEASRLKGRMRSEGWRVKDTVDNLAKFLLRAEYTPEFWPITVKAAGIEAITPRRAVPMWRAVSFVAPSIGTHMFFTIEVPQRSDATEAEFSEALVRVSDGELTYEGYGDVPEFLNDAVRRFIAGWPGLQAVHFCGDMITYMFDGKRHDQIERLKTVAQKAPDIIRHLPASVWK</sequence>
<dbReference type="EMBL" id="LR134476">
    <property type="protein sequence ID" value="VEI14105.1"/>
    <property type="molecule type" value="Genomic_DNA"/>
</dbReference>
<dbReference type="Proteomes" id="UP000269542">
    <property type="component" value="Chromosome"/>
</dbReference>
<evidence type="ECO:0000313" key="2">
    <source>
        <dbReference type="Proteomes" id="UP000269542"/>
    </source>
</evidence>
<protein>
    <submittedName>
        <fullName evidence="1">Uncharacterized protein</fullName>
    </submittedName>
</protein>
<name>A0A3S4VHD2_9ACTO</name>
<evidence type="ECO:0000313" key="1">
    <source>
        <dbReference type="EMBL" id="VEI14105.1"/>
    </source>
</evidence>